<dbReference type="PROSITE" id="PS50240">
    <property type="entry name" value="TRYPSIN_DOM"/>
    <property type="match status" value="3"/>
</dbReference>
<dbReference type="PANTHER" id="PTHR24252:SF7">
    <property type="entry name" value="HYALIN"/>
    <property type="match status" value="1"/>
</dbReference>
<evidence type="ECO:0000259" key="13">
    <source>
        <dbReference type="PROSITE" id="PS01180"/>
    </source>
</evidence>
<feature type="domain" description="Peptidase S1" evidence="14">
    <location>
        <begin position="446"/>
        <end position="677"/>
    </location>
</feature>
<evidence type="ECO:0000256" key="9">
    <source>
        <dbReference type="ARBA" id="ARBA00023180"/>
    </source>
</evidence>
<dbReference type="InterPro" id="IPR035914">
    <property type="entry name" value="Sperma_CUB_dom_sf"/>
</dbReference>
<feature type="disulfide bond" evidence="10">
    <location>
        <begin position="819"/>
        <end position="846"/>
    </location>
</feature>
<evidence type="ECO:0000256" key="10">
    <source>
        <dbReference type="PROSITE-ProRule" id="PRU00059"/>
    </source>
</evidence>
<keyword evidence="9" id="KW-0325">Glycoprotein</keyword>
<evidence type="ECO:0000256" key="1">
    <source>
        <dbReference type="ARBA" id="ARBA00004613"/>
    </source>
</evidence>
<dbReference type="SMART" id="SM00192">
    <property type="entry name" value="LDLa"/>
    <property type="match status" value="2"/>
</dbReference>
<dbReference type="SMART" id="SM00020">
    <property type="entry name" value="Tryp_SPc"/>
    <property type="match status" value="3"/>
</dbReference>
<keyword evidence="7 12" id="KW-0720">Serine protease</keyword>
<organism evidence="15">
    <name type="scientific">Phallusia mammillata</name>
    <dbReference type="NCBI Taxonomy" id="59560"/>
    <lineage>
        <taxon>Eukaryota</taxon>
        <taxon>Metazoa</taxon>
        <taxon>Chordata</taxon>
        <taxon>Tunicata</taxon>
        <taxon>Ascidiacea</taxon>
        <taxon>Phlebobranchia</taxon>
        <taxon>Ascidiidae</taxon>
        <taxon>Phallusia</taxon>
    </lineage>
</organism>
<keyword evidence="2" id="KW-0964">Secreted</keyword>
<dbReference type="PROSITE" id="PS00135">
    <property type="entry name" value="TRYPSIN_SER"/>
    <property type="match status" value="2"/>
</dbReference>
<dbReference type="SUPFAM" id="SSF57424">
    <property type="entry name" value="LDL receptor-like module"/>
    <property type="match status" value="2"/>
</dbReference>
<dbReference type="InterPro" id="IPR043504">
    <property type="entry name" value="Peptidase_S1_PA_chymotrypsin"/>
</dbReference>
<dbReference type="PANTHER" id="PTHR24252">
    <property type="entry name" value="ACROSIN-RELATED"/>
    <property type="match status" value="1"/>
</dbReference>
<dbReference type="CDD" id="cd00112">
    <property type="entry name" value="LDLa"/>
    <property type="match status" value="2"/>
</dbReference>
<evidence type="ECO:0000256" key="3">
    <source>
        <dbReference type="ARBA" id="ARBA00022670"/>
    </source>
</evidence>
<evidence type="ECO:0000256" key="2">
    <source>
        <dbReference type="ARBA" id="ARBA00022525"/>
    </source>
</evidence>
<dbReference type="CDD" id="cd00041">
    <property type="entry name" value="CUB"/>
    <property type="match status" value="3"/>
</dbReference>
<gene>
    <name evidence="15" type="primary">St14-002</name>
</gene>
<dbReference type="InterPro" id="IPR033116">
    <property type="entry name" value="TRYPSIN_SER"/>
</dbReference>
<evidence type="ECO:0000256" key="4">
    <source>
        <dbReference type="ARBA" id="ARBA00022729"/>
    </source>
</evidence>
<keyword evidence="3 12" id="KW-0645">Protease</keyword>
<feature type="disulfide bond" evidence="11">
    <location>
        <begin position="952"/>
        <end position="967"/>
    </location>
</feature>
<dbReference type="GO" id="GO:0004252">
    <property type="term" value="F:serine-type endopeptidase activity"/>
    <property type="evidence" value="ECO:0007669"/>
    <property type="project" value="InterPro"/>
</dbReference>
<dbReference type="InterPro" id="IPR009003">
    <property type="entry name" value="Peptidase_S1_PA"/>
</dbReference>
<evidence type="ECO:0000256" key="12">
    <source>
        <dbReference type="RuleBase" id="RU363034"/>
    </source>
</evidence>
<evidence type="ECO:0000256" key="7">
    <source>
        <dbReference type="ARBA" id="ARBA00022825"/>
    </source>
</evidence>
<dbReference type="InterPro" id="IPR002172">
    <property type="entry name" value="LDrepeatLR_classA_rpt"/>
</dbReference>
<feature type="domain" description="CUB" evidence="13">
    <location>
        <begin position="276"/>
        <end position="363"/>
    </location>
</feature>
<dbReference type="FunFam" id="2.60.120.290:FF:000013">
    <property type="entry name" value="Membrane frizzled-related protein"/>
    <property type="match status" value="1"/>
</dbReference>
<comment type="caution">
    <text evidence="11">Lacks conserved residue(s) required for the propagation of feature annotation.</text>
</comment>
<dbReference type="Gene3D" id="4.10.400.10">
    <property type="entry name" value="Low-density Lipoprotein Receptor"/>
    <property type="match status" value="2"/>
</dbReference>
<keyword evidence="8 11" id="KW-1015">Disulfide bond</keyword>
<dbReference type="Gene3D" id="2.60.120.290">
    <property type="entry name" value="Spermadhesin, CUB domain"/>
    <property type="match status" value="3"/>
</dbReference>
<dbReference type="Pfam" id="PF00057">
    <property type="entry name" value="Ldl_recept_a"/>
    <property type="match status" value="1"/>
</dbReference>
<keyword evidence="5" id="KW-0677">Repeat</keyword>
<dbReference type="SMART" id="SM00042">
    <property type="entry name" value="CUB"/>
    <property type="match status" value="3"/>
</dbReference>
<comment type="subcellular location">
    <subcellularLocation>
        <location evidence="1">Secreted</location>
    </subcellularLocation>
</comment>
<keyword evidence="4" id="KW-0732">Signal</keyword>
<evidence type="ECO:0000256" key="6">
    <source>
        <dbReference type="ARBA" id="ARBA00022801"/>
    </source>
</evidence>
<dbReference type="FunFam" id="2.40.10.10:FF:000015">
    <property type="entry name" value="Atrial natriuretic peptide-converting enzyme"/>
    <property type="match status" value="1"/>
</dbReference>
<feature type="domain" description="CUB" evidence="13">
    <location>
        <begin position="819"/>
        <end position="930"/>
    </location>
</feature>
<dbReference type="PROSITE" id="PS01209">
    <property type="entry name" value="LDLRA_1"/>
    <property type="match status" value="2"/>
</dbReference>
<evidence type="ECO:0000256" key="8">
    <source>
        <dbReference type="ARBA" id="ARBA00023157"/>
    </source>
</evidence>
<dbReference type="InterPro" id="IPR000859">
    <property type="entry name" value="CUB_dom"/>
</dbReference>
<sequence>MDNSDEIECAHDSTDLSECGKPSVAPQFTWDPRIVGGNEANPGSWPWQVALTYYPGGRSFCGGSIINERWVVTAAHCVDRLSNFYIVAGRHEYNKSIAEVSIKVDYKIIHPNGLEFSLGQDIALLKLKKPLNFSDTIRPICLPTNTSEFFVKDGTICVSTGWGNLGFFGFGPDALYQVRLPIVENEKCNRIYSTIGNNVSDSNICAGDVETGGVSPCHGDSGGPLTCYIGNTWYLIGVTSWGYECGTTFPGVYARVPWFHDWIQEAQTFAENFAFCDGVTIFTESSGNFSSPPYIGVELPDNVCTWTILAPENSLIEVRFLDTGYSMQCRTTKLAIYDGGSLYTGKEFCYSLNFADFISSTNNVTFSLQGGYEFVLQVAWEMKEKCGNNGFECWDGFQCISESSMCDEVRDCADDSDEIECPQISSNFSECGKTDVAPGFTWNPRIVGGSKPTNVSSWPWQASIYIYGYPECSGSIIGNKWVLSSASCLNSWENSPLSVSVGPSGTVHNVLSVVSHPYYQSTYGDEYDISIVEVSPPFTFSSTLRPICLSMNDSDIKTGEMCIAIGTGWRSGFEAGDFTENSTELYQVRLPVLDHETCSNFTYDHFDDDAMLCAGYTDERYSGTCYGDEGGPLMCLIDENTWTQVGVATHTTTCLSGRPSFFVKTSFHTEWIESVMAGGTYDVCGQRDFTAPSGFISSPGYPGNYLNNLYCEYTITTSPGLTISISFQHFSIESVLHCLFDYMLIYDGAQLISGGRLCGNSLPQNYLAFSSMLRIVFFTDSHVVRSGFNISWTTSESSVPHTTSDPYTTTVSTQPSEVCGLRDYTSSSGSITSPGHPGNYVDNLECEYLISALPHLVIVIYFDHLDLEDHSNCDWDYLEVYDGTELYTGTRLCGDQAPRNFAAFSTTVRIVFHTDGSVVKTGFEISWRTAVRCSDNQFTCWDGSCIAEIQHCDEVSDCPHGEDEIECMQGTGSVGHCGTVDVPPRFTWDPRVVGGSPAEPGSYPWMAMLTDQQDQFFCGGTIISDTIILTAAHCVDENVGSLMVHVGRHYLSDNDRVQTFAVESIKLHENYRNVNEGFDIALLRLSGIITFSQTVKPICIPPSSQGKFKLKPEMRCIATGWGSLGGSNYPNELFQVRLPIVDADKCNNSYSSSVLTSQICAGDFNKGGIDTCQGDSGGPLICLFGETAWYQMGVTSYGSGCAVAGSPGVYTRVSSFYYWIMNNINSTLPPPPPINPPTIPATTIQTTTNEAITTTGNQSGSTTTCGG</sequence>
<dbReference type="GO" id="GO:0005576">
    <property type="term" value="C:extracellular region"/>
    <property type="evidence" value="ECO:0007669"/>
    <property type="project" value="UniProtKB-SubCell"/>
</dbReference>
<feature type="domain" description="CUB" evidence="13">
    <location>
        <begin position="684"/>
        <end position="795"/>
    </location>
</feature>
<dbReference type="SUPFAM" id="SSF50494">
    <property type="entry name" value="Trypsin-like serine proteases"/>
    <property type="match status" value="3"/>
</dbReference>
<evidence type="ECO:0000256" key="5">
    <source>
        <dbReference type="ARBA" id="ARBA00022737"/>
    </source>
</evidence>
<proteinExistence type="evidence at transcript level"/>
<protein>
    <submittedName>
        <fullName evidence="15">Suppressor of tumorigenicity 14 protein-like</fullName>
    </submittedName>
</protein>
<feature type="disulfide bond" evidence="11">
    <location>
        <begin position="940"/>
        <end position="958"/>
    </location>
</feature>
<dbReference type="FunFam" id="2.60.120.290:FF:000003">
    <property type="entry name" value="Neuropilin"/>
    <property type="match status" value="1"/>
</dbReference>
<dbReference type="FunFam" id="2.40.10.10:FF:000003">
    <property type="entry name" value="Transmembrane serine protease 3"/>
    <property type="match status" value="1"/>
</dbReference>
<dbReference type="GO" id="GO:0006508">
    <property type="term" value="P:proteolysis"/>
    <property type="evidence" value="ECO:0007669"/>
    <property type="project" value="UniProtKB-KW"/>
</dbReference>
<dbReference type="SUPFAM" id="SSF49854">
    <property type="entry name" value="Spermadhesin, CUB domain"/>
    <property type="match status" value="3"/>
</dbReference>
<feature type="domain" description="Peptidase S1" evidence="14">
    <location>
        <begin position="34"/>
        <end position="268"/>
    </location>
</feature>
<evidence type="ECO:0000256" key="11">
    <source>
        <dbReference type="PROSITE-ProRule" id="PRU00124"/>
    </source>
</evidence>
<feature type="disulfide bond" evidence="10">
    <location>
        <begin position="684"/>
        <end position="711"/>
    </location>
</feature>
<dbReference type="Pfam" id="PF00431">
    <property type="entry name" value="CUB"/>
    <property type="match status" value="3"/>
</dbReference>
<feature type="disulfide bond" evidence="11">
    <location>
        <begin position="406"/>
        <end position="421"/>
    </location>
</feature>
<dbReference type="AlphaFoldDB" id="A0A6F9DT58"/>
<dbReference type="CDD" id="cd00190">
    <property type="entry name" value="Tryp_SPc"/>
    <property type="match status" value="3"/>
</dbReference>
<keyword evidence="6 12" id="KW-0378">Hydrolase</keyword>
<dbReference type="InterPro" id="IPR001254">
    <property type="entry name" value="Trypsin_dom"/>
</dbReference>
<accession>A0A6F9DT58</accession>
<feature type="disulfide bond" evidence="11">
    <location>
        <begin position="933"/>
        <end position="945"/>
    </location>
</feature>
<evidence type="ECO:0000313" key="15">
    <source>
        <dbReference type="EMBL" id="CAB3266627.1"/>
    </source>
</evidence>
<dbReference type="Pfam" id="PF00089">
    <property type="entry name" value="Trypsin"/>
    <property type="match status" value="3"/>
</dbReference>
<dbReference type="Gene3D" id="2.40.10.10">
    <property type="entry name" value="Trypsin-like serine proteases"/>
    <property type="match status" value="3"/>
</dbReference>
<dbReference type="PROSITE" id="PS01180">
    <property type="entry name" value="CUB"/>
    <property type="match status" value="3"/>
</dbReference>
<reference evidence="15" key="1">
    <citation type="submission" date="2020-04" db="EMBL/GenBank/DDBJ databases">
        <authorList>
            <person name="Neveu A P."/>
        </authorList>
    </citation>
    <scope>NUCLEOTIDE SEQUENCE</scope>
    <source>
        <tissue evidence="15">Whole embryo</tissue>
    </source>
</reference>
<name>A0A6F9DT58_9ASCI</name>
<dbReference type="InterPro" id="IPR036055">
    <property type="entry name" value="LDL_receptor-like_sf"/>
</dbReference>
<dbReference type="InterPro" id="IPR018114">
    <property type="entry name" value="TRYPSIN_HIS"/>
</dbReference>
<dbReference type="PRINTS" id="PR00722">
    <property type="entry name" value="CHYMOTRYPSIN"/>
</dbReference>
<dbReference type="InterPro" id="IPR023415">
    <property type="entry name" value="LDLR_class-A_CS"/>
</dbReference>
<dbReference type="PROSITE" id="PS50068">
    <property type="entry name" value="LDLRA_2"/>
    <property type="match status" value="2"/>
</dbReference>
<evidence type="ECO:0000259" key="14">
    <source>
        <dbReference type="PROSITE" id="PS50240"/>
    </source>
</evidence>
<dbReference type="InterPro" id="IPR001314">
    <property type="entry name" value="Peptidase_S1A"/>
</dbReference>
<feature type="domain" description="Peptidase S1" evidence="14">
    <location>
        <begin position="992"/>
        <end position="1225"/>
    </location>
</feature>
<dbReference type="EMBL" id="LR790765">
    <property type="protein sequence ID" value="CAB3266627.1"/>
    <property type="molecule type" value="mRNA"/>
</dbReference>
<dbReference type="PROSITE" id="PS00134">
    <property type="entry name" value="TRYPSIN_HIS"/>
    <property type="match status" value="2"/>
</dbReference>